<accession>A0ABR9TFN7</accession>
<reference evidence="1 2" key="1">
    <citation type="submission" date="2018-07" db="EMBL/GenBank/DDBJ databases">
        <title>Genome assembly of strain KB82.</title>
        <authorList>
            <person name="Kukolya J."/>
            <person name="Horvath B."/>
            <person name="Nagy I."/>
            <person name="Toth A."/>
        </authorList>
    </citation>
    <scope>NUCLEOTIDE SEQUENCE [LARGE SCALE GENOMIC DNA]</scope>
    <source>
        <strain evidence="1 2">Kb82</strain>
    </source>
</reference>
<dbReference type="EMBL" id="PRDM01000001">
    <property type="protein sequence ID" value="MBE8724170.1"/>
    <property type="molecule type" value="Genomic_DNA"/>
</dbReference>
<sequence length="61" mass="7118">MKSQNLSIGQTYPRTIYNFVNFSNQVFDFENITSFLSIFIGFISGFQTKQYALIFNSNFNN</sequence>
<gene>
    <name evidence="1" type="ORF">C4F50_04345</name>
</gene>
<name>A0ABR9TFN7_9FLAO</name>
<protein>
    <submittedName>
        <fullName evidence="1">Uncharacterized protein</fullName>
    </submittedName>
</protein>
<proteinExistence type="predicted"/>
<keyword evidence="2" id="KW-1185">Reference proteome</keyword>
<evidence type="ECO:0000313" key="1">
    <source>
        <dbReference type="EMBL" id="MBE8724170.1"/>
    </source>
</evidence>
<comment type="caution">
    <text evidence="1">The sequence shown here is derived from an EMBL/GenBank/DDBJ whole genome shotgun (WGS) entry which is preliminary data.</text>
</comment>
<organism evidence="1 2">
    <name type="scientific">Flavobacterium hungaricum</name>
    <dbReference type="NCBI Taxonomy" id="2082725"/>
    <lineage>
        <taxon>Bacteria</taxon>
        <taxon>Pseudomonadati</taxon>
        <taxon>Bacteroidota</taxon>
        <taxon>Flavobacteriia</taxon>
        <taxon>Flavobacteriales</taxon>
        <taxon>Flavobacteriaceae</taxon>
        <taxon>Flavobacterium</taxon>
    </lineage>
</organism>
<evidence type="ECO:0000313" key="2">
    <source>
        <dbReference type="Proteomes" id="UP000640614"/>
    </source>
</evidence>
<dbReference type="Proteomes" id="UP000640614">
    <property type="component" value="Unassembled WGS sequence"/>
</dbReference>